<proteinExistence type="predicted"/>
<dbReference type="Gene3D" id="1.10.10.690">
    <property type="entry name" value="YidB-like"/>
    <property type="match status" value="1"/>
</dbReference>
<sequence>MGLFDELAGAVAGQPDGSGLSGLVSNLLGQGGLQNLVGLFEQQGLGNLIQSWIGTGDNLPVSADQLQQVLGNSQIGQMASQLGVAPEQLTGQLAGLLPQVIDKLTPNGQIEESGGLLDMGLDLLKSRLLG</sequence>
<gene>
    <name evidence="1" type="ORF">HNQ59_002654</name>
</gene>
<dbReference type="RefSeq" id="WP_184040077.1">
    <property type="nucleotide sequence ID" value="NZ_JACHHY010000016.1"/>
</dbReference>
<evidence type="ECO:0000313" key="2">
    <source>
        <dbReference type="Proteomes" id="UP000575898"/>
    </source>
</evidence>
<name>A0A840MSV0_9PROT</name>
<dbReference type="InterPro" id="IPR045372">
    <property type="entry name" value="YidB"/>
</dbReference>
<protein>
    <submittedName>
        <fullName evidence="1">Uncharacterized protein YidB (DUF937 family)</fullName>
    </submittedName>
</protein>
<accession>A0A840MSV0</accession>
<comment type="caution">
    <text evidence="1">The sequence shown here is derived from an EMBL/GenBank/DDBJ whole genome shotgun (WGS) entry which is preliminary data.</text>
</comment>
<dbReference type="Pfam" id="PF20159">
    <property type="entry name" value="YidB"/>
    <property type="match status" value="1"/>
</dbReference>
<organism evidence="1 2">
    <name type="scientific">Chitinivorax tropicus</name>
    <dbReference type="NCBI Taxonomy" id="714531"/>
    <lineage>
        <taxon>Bacteria</taxon>
        <taxon>Pseudomonadati</taxon>
        <taxon>Pseudomonadota</taxon>
        <taxon>Betaproteobacteria</taxon>
        <taxon>Chitinivorax</taxon>
    </lineage>
</organism>
<dbReference type="EMBL" id="JACHHY010000016">
    <property type="protein sequence ID" value="MBB5019353.1"/>
    <property type="molecule type" value="Genomic_DNA"/>
</dbReference>
<dbReference type="InterPro" id="IPR027405">
    <property type="entry name" value="YidB-like"/>
</dbReference>
<evidence type="ECO:0000313" key="1">
    <source>
        <dbReference type="EMBL" id="MBB5019353.1"/>
    </source>
</evidence>
<dbReference type="SUPFAM" id="SSF140804">
    <property type="entry name" value="YidB-like"/>
    <property type="match status" value="1"/>
</dbReference>
<keyword evidence="2" id="KW-1185">Reference proteome</keyword>
<dbReference type="AlphaFoldDB" id="A0A840MSV0"/>
<dbReference type="Proteomes" id="UP000575898">
    <property type="component" value="Unassembled WGS sequence"/>
</dbReference>
<reference evidence="1 2" key="1">
    <citation type="submission" date="2020-08" db="EMBL/GenBank/DDBJ databases">
        <title>Genomic Encyclopedia of Type Strains, Phase IV (KMG-IV): sequencing the most valuable type-strain genomes for metagenomic binning, comparative biology and taxonomic classification.</title>
        <authorList>
            <person name="Goeker M."/>
        </authorList>
    </citation>
    <scope>NUCLEOTIDE SEQUENCE [LARGE SCALE GENOMIC DNA]</scope>
    <source>
        <strain evidence="1 2">DSM 27165</strain>
    </source>
</reference>